<evidence type="ECO:0000256" key="2">
    <source>
        <dbReference type="ARBA" id="ARBA00023157"/>
    </source>
</evidence>
<keyword evidence="8" id="KW-1185">Reference proteome</keyword>
<dbReference type="InterPro" id="IPR051170">
    <property type="entry name" value="Neural/epithelial_adhesion"/>
</dbReference>
<proteinExistence type="predicted"/>
<dbReference type="EMBL" id="DS616883">
    <property type="protein sequence ID" value="EEC00449.1"/>
    <property type="molecule type" value="Genomic_DNA"/>
</dbReference>
<evidence type="ECO:0000259" key="5">
    <source>
        <dbReference type="PROSITE" id="PS50835"/>
    </source>
</evidence>
<feature type="domain" description="Ig-like" evidence="5">
    <location>
        <begin position="59"/>
        <end position="149"/>
    </location>
</feature>
<reference evidence="6 8" key="1">
    <citation type="submission" date="2008-03" db="EMBL/GenBank/DDBJ databases">
        <title>Annotation of Ixodes scapularis.</title>
        <authorList>
            <consortium name="Ixodes scapularis Genome Project Consortium"/>
            <person name="Caler E."/>
            <person name="Hannick L.I."/>
            <person name="Bidwell S."/>
            <person name="Joardar V."/>
            <person name="Thiagarajan M."/>
            <person name="Amedeo P."/>
            <person name="Galinsky K.J."/>
            <person name="Schobel S."/>
            <person name="Inman J."/>
            <person name="Hostetler J."/>
            <person name="Miller J."/>
            <person name="Hammond M."/>
            <person name="Megy K."/>
            <person name="Lawson D."/>
            <person name="Kodira C."/>
            <person name="Sutton G."/>
            <person name="Meyer J."/>
            <person name="Hill C.A."/>
            <person name="Birren B."/>
            <person name="Nene V."/>
            <person name="Collins F."/>
            <person name="Alarcon-Chaidez F."/>
            <person name="Wikel S."/>
            <person name="Strausberg R."/>
        </authorList>
    </citation>
    <scope>NUCLEOTIDE SEQUENCE [LARGE SCALE GENOMIC DNA]</scope>
    <source>
        <strain evidence="8">Wikel</strain>
        <strain evidence="6">Wikel colony</strain>
    </source>
</reference>
<reference evidence="7" key="2">
    <citation type="submission" date="2020-05" db="UniProtKB">
        <authorList>
            <consortium name="EnsemblMetazoa"/>
        </authorList>
    </citation>
    <scope>IDENTIFICATION</scope>
    <source>
        <strain evidence="7">wikel</strain>
    </source>
</reference>
<evidence type="ECO:0000313" key="6">
    <source>
        <dbReference type="EMBL" id="EEC00449.1"/>
    </source>
</evidence>
<dbReference type="PROSITE" id="PS50835">
    <property type="entry name" value="IG_LIKE"/>
    <property type="match status" value="1"/>
</dbReference>
<organism>
    <name type="scientific">Ixodes scapularis</name>
    <name type="common">Black-legged tick</name>
    <name type="synonym">Deer tick</name>
    <dbReference type="NCBI Taxonomy" id="6945"/>
    <lineage>
        <taxon>Eukaryota</taxon>
        <taxon>Metazoa</taxon>
        <taxon>Ecdysozoa</taxon>
        <taxon>Arthropoda</taxon>
        <taxon>Chelicerata</taxon>
        <taxon>Arachnida</taxon>
        <taxon>Acari</taxon>
        <taxon>Parasitiformes</taxon>
        <taxon>Ixodida</taxon>
        <taxon>Ixodoidea</taxon>
        <taxon>Ixodidae</taxon>
        <taxon>Ixodinae</taxon>
        <taxon>Ixodes</taxon>
    </lineage>
</organism>
<dbReference type="EMBL" id="ABJB010910437">
    <property type="status" value="NOT_ANNOTATED_CDS"/>
    <property type="molecule type" value="Genomic_DNA"/>
</dbReference>
<dbReference type="AlphaFoldDB" id="B7P1H7"/>
<dbReference type="SUPFAM" id="SSF48726">
    <property type="entry name" value="Immunoglobulin"/>
    <property type="match status" value="2"/>
</dbReference>
<sequence>MRDDGTWLLQDESVYLSTVGNNYMATFKNVSERDYGNYSCVSHNKYGMSIDTVELSGKPKVTTLLQWTSHLNGSISAKLVCTSYSSKSSNTRWIRDDGTPLLNGGIAQLSISNNSYAVTFKDVGEAHYGNYTCVSHSEWGISRETVVLSGESAQDLRRTFPDSKVNVQITGSMSQSSGTHDPTRAQIGTGSRNLSSANTTEGSTRIKSIIRSKIVITKEKDSYTINV</sequence>
<evidence type="ECO:0000256" key="4">
    <source>
        <dbReference type="SAM" id="MobiDB-lite"/>
    </source>
</evidence>
<dbReference type="CDD" id="cd00096">
    <property type="entry name" value="Ig"/>
    <property type="match status" value="1"/>
</dbReference>
<dbReference type="HOGENOM" id="CLU_1220861_0_0_1"/>
<feature type="region of interest" description="Disordered" evidence="4">
    <location>
        <begin position="170"/>
        <end position="202"/>
    </location>
</feature>
<dbReference type="InterPro" id="IPR007110">
    <property type="entry name" value="Ig-like_dom"/>
</dbReference>
<evidence type="ECO:0000256" key="1">
    <source>
        <dbReference type="ARBA" id="ARBA00022737"/>
    </source>
</evidence>
<dbReference type="PaxDb" id="6945-B7P1H7"/>
<keyword evidence="2" id="KW-1015">Disulfide bond</keyword>
<dbReference type="VEuPathDB" id="VectorBase:ISCW015844"/>
<dbReference type="VEuPathDB" id="VectorBase:ISCI015844"/>
<dbReference type="InterPro" id="IPR036179">
    <property type="entry name" value="Ig-like_dom_sf"/>
</dbReference>
<keyword evidence="3" id="KW-0393">Immunoglobulin domain</keyword>
<accession>B7P1H7</accession>
<dbReference type="Proteomes" id="UP000001555">
    <property type="component" value="Unassembled WGS sequence"/>
</dbReference>
<evidence type="ECO:0000256" key="3">
    <source>
        <dbReference type="ARBA" id="ARBA00023319"/>
    </source>
</evidence>
<dbReference type="PANTHER" id="PTHR12231">
    <property type="entry name" value="CTX-RELATED TYPE I TRANSMEMBRANE PROTEIN"/>
    <property type="match status" value="1"/>
</dbReference>
<name>B7P1H7_IXOSC</name>
<dbReference type="InterPro" id="IPR013783">
    <property type="entry name" value="Ig-like_fold"/>
</dbReference>
<dbReference type="FunFam" id="2.60.40.10:FF:003218">
    <property type="match status" value="1"/>
</dbReference>
<dbReference type="VEuPathDB" id="VectorBase:ISCP_011845"/>
<dbReference type="InParanoid" id="B7P1H7"/>
<keyword evidence="1" id="KW-0677">Repeat</keyword>
<gene>
    <name evidence="6" type="ORF">IscW_ISCW015844</name>
</gene>
<dbReference type="PANTHER" id="PTHR12231:SF253">
    <property type="entry name" value="DPR-INTERACTING PROTEIN ETA, ISOFORM B-RELATED"/>
    <property type="match status" value="1"/>
</dbReference>
<dbReference type="OrthoDB" id="6417499at2759"/>
<protein>
    <recommendedName>
        <fullName evidence="5">Ig-like domain-containing protein</fullName>
    </recommendedName>
</protein>
<dbReference type="Gene3D" id="2.60.40.10">
    <property type="entry name" value="Immunoglobulins"/>
    <property type="match status" value="2"/>
</dbReference>
<evidence type="ECO:0000313" key="7">
    <source>
        <dbReference type="EnsemblMetazoa" id="ISCW015844-PA"/>
    </source>
</evidence>
<dbReference type="EnsemblMetazoa" id="ISCW015844-RA">
    <property type="protein sequence ID" value="ISCW015844-PA"/>
    <property type="gene ID" value="ISCW015844"/>
</dbReference>
<evidence type="ECO:0000313" key="8">
    <source>
        <dbReference type="Proteomes" id="UP000001555"/>
    </source>
</evidence>